<dbReference type="PANTHER" id="PTHR42683">
    <property type="entry name" value="ALDEHYDE REDUCTASE"/>
    <property type="match status" value="1"/>
</dbReference>
<dbReference type="InterPro" id="IPR011032">
    <property type="entry name" value="GroES-like_sf"/>
</dbReference>
<organism evidence="5 6">
    <name type="scientific">Phytophthora sojae (strain P6497)</name>
    <name type="common">Soybean stem and root rot agent</name>
    <name type="synonym">Phytophthora megasperma f. sp. glycines</name>
    <dbReference type="NCBI Taxonomy" id="1094619"/>
    <lineage>
        <taxon>Eukaryota</taxon>
        <taxon>Sar</taxon>
        <taxon>Stramenopiles</taxon>
        <taxon>Oomycota</taxon>
        <taxon>Peronosporomycetes</taxon>
        <taxon>Peronosporales</taxon>
        <taxon>Peronosporaceae</taxon>
        <taxon>Phytophthora</taxon>
    </lineage>
</organism>
<dbReference type="AlphaFoldDB" id="G4Z003"/>
<dbReference type="EMBL" id="JH159152">
    <property type="protein sequence ID" value="EGZ23366.1"/>
    <property type="molecule type" value="Genomic_DNA"/>
</dbReference>
<evidence type="ECO:0000256" key="1">
    <source>
        <dbReference type="ARBA" id="ARBA00022723"/>
    </source>
</evidence>
<dbReference type="Pfam" id="PF00107">
    <property type="entry name" value="ADH_zinc_N"/>
    <property type="match status" value="1"/>
</dbReference>
<dbReference type="InterPro" id="IPR047109">
    <property type="entry name" value="CAD-like"/>
</dbReference>
<dbReference type="InParanoid" id="G4Z003"/>
<dbReference type="SUPFAM" id="SSF51735">
    <property type="entry name" value="NAD(P)-binding Rossmann-fold domains"/>
    <property type="match status" value="1"/>
</dbReference>
<keyword evidence="6" id="KW-1185">Reference proteome</keyword>
<evidence type="ECO:0000259" key="4">
    <source>
        <dbReference type="Pfam" id="PF00107"/>
    </source>
</evidence>
<dbReference type="GO" id="GO:0016616">
    <property type="term" value="F:oxidoreductase activity, acting on the CH-OH group of donors, NAD or NADP as acceptor"/>
    <property type="evidence" value="ECO:0007669"/>
    <property type="project" value="InterPro"/>
</dbReference>
<evidence type="ECO:0000256" key="2">
    <source>
        <dbReference type="ARBA" id="ARBA00022833"/>
    </source>
</evidence>
<dbReference type="Gene3D" id="3.90.180.10">
    <property type="entry name" value="Medium-chain alcohol dehydrogenases, catalytic domain"/>
    <property type="match status" value="1"/>
</dbReference>
<evidence type="ECO:0000256" key="3">
    <source>
        <dbReference type="ARBA" id="ARBA00023002"/>
    </source>
</evidence>
<accession>G4Z003</accession>
<dbReference type="SUPFAM" id="SSF50129">
    <property type="entry name" value="GroES-like"/>
    <property type="match status" value="1"/>
</dbReference>
<dbReference type="Gene3D" id="3.40.50.720">
    <property type="entry name" value="NAD(P)-binding Rossmann-like Domain"/>
    <property type="match status" value="1"/>
</dbReference>
<keyword evidence="2" id="KW-0862">Zinc</keyword>
<dbReference type="Proteomes" id="UP000002640">
    <property type="component" value="Unassembled WGS sequence"/>
</dbReference>
<protein>
    <recommendedName>
        <fullName evidence="4">Alcohol dehydrogenase-like C-terminal domain-containing protein</fullName>
    </recommendedName>
</protein>
<dbReference type="GO" id="GO:0046872">
    <property type="term" value="F:metal ion binding"/>
    <property type="evidence" value="ECO:0007669"/>
    <property type="project" value="UniProtKB-KW"/>
</dbReference>
<dbReference type="InterPro" id="IPR013149">
    <property type="entry name" value="ADH-like_C"/>
</dbReference>
<gene>
    <name evidence="5" type="ORF">PHYSODRAFT_258011</name>
</gene>
<feature type="domain" description="Alcohol dehydrogenase-like C-terminal" evidence="4">
    <location>
        <begin position="71"/>
        <end position="173"/>
    </location>
</feature>
<evidence type="ECO:0000313" key="6">
    <source>
        <dbReference type="Proteomes" id="UP000002640"/>
    </source>
</evidence>
<evidence type="ECO:0000313" key="5">
    <source>
        <dbReference type="EMBL" id="EGZ23366.1"/>
    </source>
</evidence>
<sequence length="177" mass="18810">MANLASLAKRGMSTAFGPRTINAYASFEQSGLLKPWQYNSRPLGDDDVEIKITHCGICGGDLMALDGGSAPRPCKKEEARALGAAKYYDLSDPEDVKKAAQSVDMLLVTVASPNLPYNTYISLVRKLGTLVVLGVPPDNISFNPMLLVGTGVRIVGNLVGSIEDVADTLKLAAEKNV</sequence>
<dbReference type="KEGG" id="psoj:PHYSODRAFT_258011"/>
<proteinExistence type="predicted"/>
<dbReference type="GeneID" id="20638928"/>
<name>G4Z003_PHYSP</name>
<dbReference type="STRING" id="1094619.G4Z003"/>
<reference evidence="5 6" key="1">
    <citation type="journal article" date="2006" name="Science">
        <title>Phytophthora genome sequences uncover evolutionary origins and mechanisms of pathogenesis.</title>
        <authorList>
            <person name="Tyler B.M."/>
            <person name="Tripathy S."/>
            <person name="Zhang X."/>
            <person name="Dehal P."/>
            <person name="Jiang R.H."/>
            <person name="Aerts A."/>
            <person name="Arredondo F.D."/>
            <person name="Baxter L."/>
            <person name="Bensasson D."/>
            <person name="Beynon J.L."/>
            <person name="Chapman J."/>
            <person name="Damasceno C.M."/>
            <person name="Dorrance A.E."/>
            <person name="Dou D."/>
            <person name="Dickerman A.W."/>
            <person name="Dubchak I.L."/>
            <person name="Garbelotto M."/>
            <person name="Gijzen M."/>
            <person name="Gordon S.G."/>
            <person name="Govers F."/>
            <person name="Grunwald N.J."/>
            <person name="Huang W."/>
            <person name="Ivors K.L."/>
            <person name="Jones R.W."/>
            <person name="Kamoun S."/>
            <person name="Krampis K."/>
            <person name="Lamour K.H."/>
            <person name="Lee M.K."/>
            <person name="McDonald W.H."/>
            <person name="Medina M."/>
            <person name="Meijer H.J."/>
            <person name="Nordberg E.K."/>
            <person name="Maclean D.J."/>
            <person name="Ospina-Giraldo M.D."/>
            <person name="Morris P.F."/>
            <person name="Phuntumart V."/>
            <person name="Putnam N.H."/>
            <person name="Rash S."/>
            <person name="Rose J.K."/>
            <person name="Sakihama Y."/>
            <person name="Salamov A.A."/>
            <person name="Savidor A."/>
            <person name="Scheuring C.F."/>
            <person name="Smith B.M."/>
            <person name="Sobral B.W."/>
            <person name="Terry A."/>
            <person name="Torto-Alalibo T.A."/>
            <person name="Win J."/>
            <person name="Xu Z."/>
            <person name="Zhang H."/>
            <person name="Grigoriev I.V."/>
            <person name="Rokhsar D.S."/>
            <person name="Boore J.L."/>
        </authorList>
    </citation>
    <scope>NUCLEOTIDE SEQUENCE [LARGE SCALE GENOMIC DNA]</scope>
    <source>
        <strain evidence="5 6">P6497</strain>
    </source>
</reference>
<keyword evidence="1" id="KW-0479">Metal-binding</keyword>
<dbReference type="RefSeq" id="XP_009518654.1">
    <property type="nucleotide sequence ID" value="XM_009520359.1"/>
</dbReference>
<dbReference type="InterPro" id="IPR036291">
    <property type="entry name" value="NAD(P)-bd_dom_sf"/>
</dbReference>
<keyword evidence="3" id="KW-0560">Oxidoreductase</keyword>